<feature type="transmembrane region" description="Helical" evidence="1">
    <location>
        <begin position="69"/>
        <end position="90"/>
    </location>
</feature>
<accession>A0A9X3E4R5</accession>
<proteinExistence type="predicted"/>
<evidence type="ECO:0000313" key="2">
    <source>
        <dbReference type="EMBL" id="MCX5571695.1"/>
    </source>
</evidence>
<dbReference type="Proteomes" id="UP001144805">
    <property type="component" value="Unassembled WGS sequence"/>
</dbReference>
<comment type="caution">
    <text evidence="2">The sequence shown here is derived from an EMBL/GenBank/DDBJ whole genome shotgun (WGS) entry which is preliminary data.</text>
</comment>
<dbReference type="EMBL" id="JAPKNK010000011">
    <property type="protein sequence ID" value="MCX5571695.1"/>
    <property type="molecule type" value="Genomic_DNA"/>
</dbReference>
<protein>
    <submittedName>
        <fullName evidence="2">DUF1345 domain-containing protein</fullName>
    </submittedName>
</protein>
<dbReference type="Pfam" id="PF07077">
    <property type="entry name" value="DUF1345"/>
    <property type="match status" value="1"/>
</dbReference>
<organism evidence="2 3">
    <name type="scientific">Kaistia nematophila</name>
    <dbReference type="NCBI Taxonomy" id="2994654"/>
    <lineage>
        <taxon>Bacteria</taxon>
        <taxon>Pseudomonadati</taxon>
        <taxon>Pseudomonadota</taxon>
        <taxon>Alphaproteobacteria</taxon>
        <taxon>Hyphomicrobiales</taxon>
        <taxon>Kaistiaceae</taxon>
        <taxon>Kaistia</taxon>
    </lineage>
</organism>
<dbReference type="AlphaFoldDB" id="A0A9X3E4R5"/>
<evidence type="ECO:0000256" key="1">
    <source>
        <dbReference type="SAM" id="Phobius"/>
    </source>
</evidence>
<name>A0A9X3E4R5_9HYPH</name>
<reference evidence="2" key="1">
    <citation type="submission" date="2022-11" db="EMBL/GenBank/DDBJ databases">
        <title>Biodiversity and phylogenetic relationships of bacteria.</title>
        <authorList>
            <person name="Machado R.A.R."/>
            <person name="Bhat A."/>
            <person name="Loulou A."/>
            <person name="Kallel S."/>
        </authorList>
    </citation>
    <scope>NUCLEOTIDE SEQUENCE</scope>
    <source>
        <strain evidence="2">K-TC2</strain>
    </source>
</reference>
<keyword evidence="1" id="KW-0812">Transmembrane</keyword>
<keyword evidence="1" id="KW-1133">Transmembrane helix</keyword>
<evidence type="ECO:0000313" key="3">
    <source>
        <dbReference type="Proteomes" id="UP001144805"/>
    </source>
</evidence>
<feature type="transmembrane region" description="Helical" evidence="1">
    <location>
        <begin position="6"/>
        <end position="24"/>
    </location>
</feature>
<keyword evidence="1" id="KW-0472">Membrane</keyword>
<keyword evidence="3" id="KW-1185">Reference proteome</keyword>
<gene>
    <name evidence="2" type="ORF">OSH07_21010</name>
</gene>
<feature type="transmembrane region" description="Helical" evidence="1">
    <location>
        <begin position="161"/>
        <end position="182"/>
    </location>
</feature>
<sequence>MAAGDIFFVVYLFFLFRLAAKANLDTLRRRARSADEGIVLIMCLTVGAIAFSFYSIFSILNGANTTATHLATAIISIPLGWIVFNTLFAFHYARLYYAPAGTDSNADGKEDDKGGLIFPDTPEPVIWDFFYFSFCLGATFQTSDVNVRTTDFRMVMMFHSIASFVFNTTLLALAINLGASVLT</sequence>
<dbReference type="RefSeq" id="WP_266340696.1">
    <property type="nucleotide sequence ID" value="NZ_JAPKNK010000011.1"/>
</dbReference>
<feature type="transmembrane region" description="Helical" evidence="1">
    <location>
        <begin position="36"/>
        <end position="57"/>
    </location>
</feature>
<dbReference type="InterPro" id="IPR009781">
    <property type="entry name" value="DUF1345"/>
</dbReference>